<keyword evidence="7" id="KW-0325">Glycoprotein</keyword>
<dbReference type="CTD" id="114908"/>
<dbReference type="Proteomes" id="UP000695026">
    <property type="component" value="Unplaced"/>
</dbReference>
<dbReference type="PANTHER" id="PTHR11337">
    <property type="entry name" value="MUCIN/PORIMIN"/>
    <property type="match status" value="1"/>
</dbReference>
<feature type="compositionally biased region" description="Polar residues" evidence="8">
    <location>
        <begin position="96"/>
        <end position="113"/>
    </location>
</feature>
<keyword evidence="4 10" id="KW-0732">Signal</keyword>
<keyword evidence="3 9" id="KW-0812">Transmembrane</keyword>
<reference evidence="12" key="1">
    <citation type="submission" date="2025-08" db="UniProtKB">
        <authorList>
            <consortium name="RefSeq"/>
        </authorList>
    </citation>
    <scope>IDENTIFICATION</scope>
    <source>
        <tissue evidence="12">Liver</tissue>
    </source>
</reference>
<evidence type="ECO:0000256" key="10">
    <source>
        <dbReference type="SAM" id="SignalP"/>
    </source>
</evidence>
<dbReference type="RefSeq" id="XP_015744675.1">
    <property type="nucleotide sequence ID" value="XM_015889189.2"/>
</dbReference>
<comment type="similarity">
    <text evidence="2">Belongs to the CD164 family.</text>
</comment>
<dbReference type="AlphaFoldDB" id="A0A9F3QSY5"/>
<keyword evidence="11" id="KW-1185">Reference proteome</keyword>
<proteinExistence type="inferred from homology"/>
<keyword evidence="6 9" id="KW-0472">Membrane</keyword>
<evidence type="ECO:0000256" key="9">
    <source>
        <dbReference type="SAM" id="Phobius"/>
    </source>
</evidence>
<evidence type="ECO:0000256" key="4">
    <source>
        <dbReference type="ARBA" id="ARBA00022729"/>
    </source>
</evidence>
<evidence type="ECO:0000256" key="3">
    <source>
        <dbReference type="ARBA" id="ARBA00022692"/>
    </source>
</evidence>
<dbReference type="InterPro" id="IPR007947">
    <property type="entry name" value="CD164_MGC24"/>
</dbReference>
<protein>
    <submittedName>
        <fullName evidence="12">Porimin</fullName>
    </submittedName>
</protein>
<dbReference type="OrthoDB" id="6160056at2759"/>
<dbReference type="GO" id="GO:0016020">
    <property type="term" value="C:membrane"/>
    <property type="evidence" value="ECO:0007669"/>
    <property type="project" value="UniProtKB-SubCell"/>
</dbReference>
<feature type="region of interest" description="Disordered" evidence="8">
    <location>
        <begin position="96"/>
        <end position="117"/>
    </location>
</feature>
<name>A0A9F3QSY5_PYTBI</name>
<evidence type="ECO:0000256" key="2">
    <source>
        <dbReference type="ARBA" id="ARBA00005341"/>
    </source>
</evidence>
<dbReference type="OMA" id="FSANLCD"/>
<evidence type="ECO:0000256" key="8">
    <source>
        <dbReference type="SAM" id="MobiDB-lite"/>
    </source>
</evidence>
<evidence type="ECO:0000313" key="12">
    <source>
        <dbReference type="RefSeq" id="XP_015744675.1"/>
    </source>
</evidence>
<feature type="chain" id="PRO_5039937017" evidence="10">
    <location>
        <begin position="19"/>
        <end position="184"/>
    </location>
</feature>
<comment type="subcellular location">
    <subcellularLocation>
        <location evidence="1">Membrane</location>
        <topology evidence="1">Single-pass type I membrane protein</topology>
    </subcellularLocation>
</comment>
<evidence type="ECO:0000256" key="6">
    <source>
        <dbReference type="ARBA" id="ARBA00023136"/>
    </source>
</evidence>
<dbReference type="KEGG" id="pbi:103053072"/>
<evidence type="ECO:0000256" key="1">
    <source>
        <dbReference type="ARBA" id="ARBA00004479"/>
    </source>
</evidence>
<dbReference type="GO" id="GO:0031410">
    <property type="term" value="C:cytoplasmic vesicle"/>
    <property type="evidence" value="ECO:0007669"/>
    <property type="project" value="TreeGrafter"/>
</dbReference>
<dbReference type="PANTHER" id="PTHR11337:SF14">
    <property type="entry name" value="PORIMIN"/>
    <property type="match status" value="1"/>
</dbReference>
<feature type="transmembrane region" description="Helical" evidence="9">
    <location>
        <begin position="145"/>
        <end position="166"/>
    </location>
</feature>
<evidence type="ECO:0000256" key="7">
    <source>
        <dbReference type="ARBA" id="ARBA00023180"/>
    </source>
</evidence>
<sequence>MNLLPLLLLTLLPPFCLAGISENTKENVTHTTAAHLNSSTVSNSSTTAKTITVTNATQKSTNTTTHPPAISKITTVTTKTITAAKPAITIQTVKSTLPASTKHSPTESGSHSKTIAVPVTGPSSALVTEASAVQAIPSRFSAGSFIGGIVLTLGLLAVGYIGCRIYHTKRGVQYRTIDEHDAII</sequence>
<keyword evidence="5 9" id="KW-1133">Transmembrane helix</keyword>
<dbReference type="GeneID" id="103053072"/>
<feature type="signal peptide" evidence="10">
    <location>
        <begin position="1"/>
        <end position="18"/>
    </location>
</feature>
<gene>
    <name evidence="12" type="primary">TMEM123</name>
</gene>
<organism evidence="11 12">
    <name type="scientific">Python bivittatus</name>
    <name type="common">Burmese python</name>
    <name type="synonym">Python molurus bivittatus</name>
    <dbReference type="NCBI Taxonomy" id="176946"/>
    <lineage>
        <taxon>Eukaryota</taxon>
        <taxon>Metazoa</taxon>
        <taxon>Chordata</taxon>
        <taxon>Craniata</taxon>
        <taxon>Vertebrata</taxon>
        <taxon>Euteleostomi</taxon>
        <taxon>Lepidosauria</taxon>
        <taxon>Squamata</taxon>
        <taxon>Bifurcata</taxon>
        <taxon>Unidentata</taxon>
        <taxon>Episquamata</taxon>
        <taxon>Toxicofera</taxon>
        <taxon>Serpentes</taxon>
        <taxon>Henophidia</taxon>
        <taxon>Pythonidae</taxon>
        <taxon>Python</taxon>
    </lineage>
</organism>
<evidence type="ECO:0000256" key="5">
    <source>
        <dbReference type="ARBA" id="ARBA00022989"/>
    </source>
</evidence>
<accession>A0A9F3QSY5</accession>
<evidence type="ECO:0000313" key="11">
    <source>
        <dbReference type="Proteomes" id="UP000695026"/>
    </source>
</evidence>